<keyword evidence="1" id="KW-0446">Lipid-binding</keyword>
<dbReference type="Gene3D" id="3.30.1180.10">
    <property type="match status" value="1"/>
</dbReference>
<evidence type="ECO:0000313" key="2">
    <source>
        <dbReference type="EMBL" id="AZR72239.1"/>
    </source>
</evidence>
<dbReference type="EMBL" id="CP016379">
    <property type="protein sequence ID" value="AZR72239.1"/>
    <property type="molecule type" value="Genomic_DNA"/>
</dbReference>
<dbReference type="SUPFAM" id="SSF82549">
    <property type="entry name" value="DAK1/DegV-like"/>
    <property type="match status" value="1"/>
</dbReference>
<dbReference type="InterPro" id="IPR050270">
    <property type="entry name" value="DegV_domain_contain"/>
</dbReference>
<keyword evidence="3" id="KW-1185">Reference proteome</keyword>
<accession>A0A3Q9HNW0</accession>
<proteinExistence type="predicted"/>
<dbReference type="Pfam" id="PF02645">
    <property type="entry name" value="DegV"/>
    <property type="match status" value="1"/>
</dbReference>
<name>A0A3Q9HNW0_9FIRM</name>
<dbReference type="KEGG" id="aft:BBF96_01795"/>
<protein>
    <submittedName>
        <fullName evidence="2">Fatty acid-binding protein DegV</fullName>
    </submittedName>
</protein>
<dbReference type="PANTHER" id="PTHR33434:SF2">
    <property type="entry name" value="FATTY ACID-BINDING PROTEIN TM_1468"/>
    <property type="match status" value="1"/>
</dbReference>
<evidence type="ECO:0000313" key="3">
    <source>
        <dbReference type="Proteomes" id="UP000267250"/>
    </source>
</evidence>
<organism evidence="2 3">
    <name type="scientific">Anoxybacter fermentans</name>
    <dbReference type="NCBI Taxonomy" id="1323375"/>
    <lineage>
        <taxon>Bacteria</taxon>
        <taxon>Bacillati</taxon>
        <taxon>Bacillota</taxon>
        <taxon>Clostridia</taxon>
        <taxon>Halanaerobiales</taxon>
        <taxon>Anoxybacter</taxon>
    </lineage>
</organism>
<dbReference type="InterPro" id="IPR003797">
    <property type="entry name" value="DegV"/>
</dbReference>
<dbReference type="RefSeq" id="WP_127015567.1">
    <property type="nucleotide sequence ID" value="NZ_CP016379.1"/>
</dbReference>
<dbReference type="AlphaFoldDB" id="A0A3Q9HNW0"/>
<gene>
    <name evidence="2" type="ORF">BBF96_01795</name>
</gene>
<sequence length="282" mass="31531">MGKIKIFADSTCDLTPELIKENDISIVPLYVVFDEETYRDGVDITPEELYKKVDEYGKLPKTAAASPADFQKAFEPYINEGYDILYIGISSKLSSTIQNAMIAANQFPEGRIEVVDSLNLSTGIGFLVMKAVDYVKEGLSLKEIAAKIREKVKKIETRFVVDTLEYLYKGGRCSGLQNFVASMLKIRPMIKVEDGKMGVAEKIRGRRERVLKRLLDVVLKNKDVVDGERLFITHSLGEEGAKYIKEELEKTINIKDIIITDAGCVISCHCGPKTVGIIYSTK</sequence>
<dbReference type="PANTHER" id="PTHR33434">
    <property type="entry name" value="DEGV DOMAIN-CONTAINING PROTEIN DR_1986-RELATED"/>
    <property type="match status" value="1"/>
</dbReference>
<dbReference type="PROSITE" id="PS51482">
    <property type="entry name" value="DEGV"/>
    <property type="match status" value="1"/>
</dbReference>
<dbReference type="GO" id="GO:0008289">
    <property type="term" value="F:lipid binding"/>
    <property type="evidence" value="ECO:0007669"/>
    <property type="project" value="UniProtKB-KW"/>
</dbReference>
<dbReference type="InterPro" id="IPR043168">
    <property type="entry name" value="DegV_C"/>
</dbReference>
<dbReference type="NCBIfam" id="TIGR00762">
    <property type="entry name" value="DegV"/>
    <property type="match status" value="1"/>
</dbReference>
<dbReference type="OrthoDB" id="9781230at2"/>
<evidence type="ECO:0000256" key="1">
    <source>
        <dbReference type="ARBA" id="ARBA00023121"/>
    </source>
</evidence>
<dbReference type="Proteomes" id="UP000267250">
    <property type="component" value="Chromosome"/>
</dbReference>
<dbReference type="Gene3D" id="3.40.50.10170">
    <property type="match status" value="1"/>
</dbReference>
<reference evidence="2 3" key="1">
    <citation type="submission" date="2016-07" db="EMBL/GenBank/DDBJ databases">
        <title>Genome and transcriptome analysis of iron-reducing fermentative bacteria Anoxybacter fermentans.</title>
        <authorList>
            <person name="Zeng X."/>
            <person name="Shao Z."/>
        </authorList>
    </citation>
    <scope>NUCLEOTIDE SEQUENCE [LARGE SCALE GENOMIC DNA]</scope>
    <source>
        <strain evidence="2 3">DY22613</strain>
    </source>
</reference>